<comment type="similarity">
    <text evidence="5">Belongs to the binding-protein-dependent transport system permease family.</text>
</comment>
<evidence type="ECO:0000313" key="7">
    <source>
        <dbReference type="EMBL" id="MBA2881077.1"/>
    </source>
</evidence>
<dbReference type="RefSeq" id="WP_181550734.1">
    <property type="nucleotide sequence ID" value="NZ_JACDUS010000003.1"/>
</dbReference>
<keyword evidence="2 5" id="KW-0812">Transmembrane</keyword>
<evidence type="ECO:0000313" key="8">
    <source>
        <dbReference type="Proteomes" id="UP000525298"/>
    </source>
</evidence>
<sequence>MKNRGWLFLIPALAILSISAFIPLMTVINYSLHYIFAGSAPTFVGFDNYIEVLRDPAFQGALIRQLFFSMGILAVEVPLGICIALSMPRRGPAVALCLVLLGIPLLIPFNVVGIIARVLTQSSVGLIPEFLALVNYDFNVSKYPLDAFATIFLLDVWHWTPLVALLCYAGLQAIPDAFYQAARIDGASSWKMFRYVTLPKLRSVLIIGVLLRFMDSFKIYAEPLLLTGGGPGDATTFLSLHVARKAESYQLGYAGASSFIYLFIVIVFSYVFFQLMTHIGKGENQ</sequence>
<evidence type="ECO:0000256" key="3">
    <source>
        <dbReference type="ARBA" id="ARBA00022989"/>
    </source>
</evidence>
<feature type="transmembrane region" description="Helical" evidence="5">
    <location>
        <begin position="93"/>
        <end position="116"/>
    </location>
</feature>
<dbReference type="GO" id="GO:0005886">
    <property type="term" value="C:plasma membrane"/>
    <property type="evidence" value="ECO:0007669"/>
    <property type="project" value="UniProtKB-SubCell"/>
</dbReference>
<keyword evidence="4 5" id="KW-0472">Membrane</keyword>
<comment type="caution">
    <text evidence="7">The sequence shown here is derived from an EMBL/GenBank/DDBJ whole genome shotgun (WGS) entry which is preliminary data.</text>
</comment>
<dbReference type="Gene3D" id="1.10.3720.10">
    <property type="entry name" value="MetI-like"/>
    <property type="match status" value="1"/>
</dbReference>
<dbReference type="SUPFAM" id="SSF161098">
    <property type="entry name" value="MetI-like"/>
    <property type="match status" value="1"/>
</dbReference>
<accession>A0A7W0C8G6</accession>
<dbReference type="Pfam" id="PF00528">
    <property type="entry name" value="BPD_transp_1"/>
    <property type="match status" value="1"/>
</dbReference>
<dbReference type="PANTHER" id="PTHR43759">
    <property type="entry name" value="TREHALOSE TRANSPORT SYSTEM PERMEASE PROTEIN SUGA"/>
    <property type="match status" value="1"/>
</dbReference>
<name>A0A7W0C8G6_9BACT</name>
<evidence type="ECO:0000259" key="6">
    <source>
        <dbReference type="PROSITE" id="PS50928"/>
    </source>
</evidence>
<evidence type="ECO:0000256" key="5">
    <source>
        <dbReference type="RuleBase" id="RU363032"/>
    </source>
</evidence>
<evidence type="ECO:0000256" key="2">
    <source>
        <dbReference type="ARBA" id="ARBA00022692"/>
    </source>
</evidence>
<keyword evidence="5" id="KW-0813">Transport</keyword>
<organism evidence="7 8">
    <name type="scientific">Desulfosalsimonas propionicica</name>
    <dbReference type="NCBI Taxonomy" id="332175"/>
    <lineage>
        <taxon>Bacteria</taxon>
        <taxon>Pseudomonadati</taxon>
        <taxon>Thermodesulfobacteriota</taxon>
        <taxon>Desulfobacteria</taxon>
        <taxon>Desulfobacterales</taxon>
        <taxon>Desulfosalsimonadaceae</taxon>
        <taxon>Desulfosalsimonas</taxon>
    </lineage>
</organism>
<dbReference type="GO" id="GO:0055085">
    <property type="term" value="P:transmembrane transport"/>
    <property type="evidence" value="ECO:0007669"/>
    <property type="project" value="InterPro"/>
</dbReference>
<dbReference type="EMBL" id="JACDUS010000003">
    <property type="protein sequence ID" value="MBA2881077.1"/>
    <property type="molecule type" value="Genomic_DNA"/>
</dbReference>
<dbReference type="InterPro" id="IPR052730">
    <property type="entry name" value="Sugar_ABC_transporter"/>
</dbReference>
<evidence type="ECO:0000256" key="1">
    <source>
        <dbReference type="ARBA" id="ARBA00004651"/>
    </source>
</evidence>
<dbReference type="InterPro" id="IPR000515">
    <property type="entry name" value="MetI-like"/>
</dbReference>
<dbReference type="PANTHER" id="PTHR43759:SF1">
    <property type="entry name" value="GLUCOSE IMPORT SYSTEM PERMEASE PROTEIN GLCT"/>
    <property type="match status" value="1"/>
</dbReference>
<dbReference type="Proteomes" id="UP000525298">
    <property type="component" value="Unassembled WGS sequence"/>
</dbReference>
<proteinExistence type="inferred from homology"/>
<feature type="transmembrane region" description="Helical" evidence="5">
    <location>
        <begin position="251"/>
        <end position="273"/>
    </location>
</feature>
<feature type="transmembrane region" description="Helical" evidence="5">
    <location>
        <begin position="192"/>
        <end position="214"/>
    </location>
</feature>
<evidence type="ECO:0000256" key="4">
    <source>
        <dbReference type="ARBA" id="ARBA00023136"/>
    </source>
</evidence>
<dbReference type="InterPro" id="IPR035906">
    <property type="entry name" value="MetI-like_sf"/>
</dbReference>
<reference evidence="7 8" key="1">
    <citation type="submission" date="2020-07" db="EMBL/GenBank/DDBJ databases">
        <title>Genomic Encyclopedia of Type Strains, Phase IV (KMG-IV): sequencing the most valuable type-strain genomes for metagenomic binning, comparative biology and taxonomic classification.</title>
        <authorList>
            <person name="Goeker M."/>
        </authorList>
    </citation>
    <scope>NUCLEOTIDE SEQUENCE [LARGE SCALE GENOMIC DNA]</scope>
    <source>
        <strain evidence="7 8">DSM 17721</strain>
    </source>
</reference>
<keyword evidence="3 5" id="KW-1133">Transmembrane helix</keyword>
<dbReference type="AlphaFoldDB" id="A0A7W0C8G6"/>
<dbReference type="PROSITE" id="PS50928">
    <property type="entry name" value="ABC_TM1"/>
    <property type="match status" value="1"/>
</dbReference>
<feature type="domain" description="ABC transmembrane type-1" evidence="6">
    <location>
        <begin position="62"/>
        <end position="272"/>
    </location>
</feature>
<gene>
    <name evidence="7" type="ORF">HNR65_001403</name>
</gene>
<feature type="transmembrane region" description="Helical" evidence="5">
    <location>
        <begin position="147"/>
        <end position="171"/>
    </location>
</feature>
<feature type="transmembrane region" description="Helical" evidence="5">
    <location>
        <begin position="66"/>
        <end position="86"/>
    </location>
</feature>
<protein>
    <submittedName>
        <fullName evidence="7">Glycerol transport system permease protein</fullName>
    </submittedName>
</protein>
<comment type="subcellular location">
    <subcellularLocation>
        <location evidence="1 5">Cell membrane</location>
        <topology evidence="1 5">Multi-pass membrane protein</topology>
    </subcellularLocation>
</comment>
<dbReference type="CDD" id="cd06261">
    <property type="entry name" value="TM_PBP2"/>
    <property type="match status" value="1"/>
</dbReference>
<keyword evidence="8" id="KW-1185">Reference proteome</keyword>